<evidence type="ECO:0000313" key="5">
    <source>
        <dbReference type="EMBL" id="CAF0818102.1"/>
    </source>
</evidence>
<evidence type="ECO:0000256" key="4">
    <source>
        <dbReference type="ARBA" id="ARBA00022803"/>
    </source>
</evidence>
<dbReference type="SUPFAM" id="SSF48452">
    <property type="entry name" value="TPR-like"/>
    <property type="match status" value="1"/>
</dbReference>
<keyword evidence="4" id="KW-0802">TPR repeat</keyword>
<proteinExistence type="inferred from homology"/>
<name>A0A813TVY6_9BILA</name>
<keyword evidence="6" id="KW-1185">Reference proteome</keyword>
<dbReference type="CDD" id="cd05804">
    <property type="entry name" value="StaR_like"/>
    <property type="match status" value="1"/>
</dbReference>
<dbReference type="Gene3D" id="1.25.40.10">
    <property type="entry name" value="Tetratricopeptide repeat domain"/>
    <property type="match status" value="1"/>
</dbReference>
<dbReference type="PANTHER" id="PTHR16263:SF4">
    <property type="entry name" value="TETRATRICOPEPTIDE REPEAT PROTEIN 38"/>
    <property type="match status" value="1"/>
</dbReference>
<dbReference type="InterPro" id="IPR033891">
    <property type="entry name" value="TTC38"/>
</dbReference>
<organism evidence="5 6">
    <name type="scientific">Brachionus calyciflorus</name>
    <dbReference type="NCBI Taxonomy" id="104777"/>
    <lineage>
        <taxon>Eukaryota</taxon>
        <taxon>Metazoa</taxon>
        <taxon>Spiralia</taxon>
        <taxon>Gnathifera</taxon>
        <taxon>Rotifera</taxon>
        <taxon>Eurotatoria</taxon>
        <taxon>Monogononta</taxon>
        <taxon>Pseudotrocha</taxon>
        <taxon>Ploima</taxon>
        <taxon>Brachionidae</taxon>
        <taxon>Brachionus</taxon>
    </lineage>
</organism>
<evidence type="ECO:0000256" key="3">
    <source>
        <dbReference type="ARBA" id="ARBA00022737"/>
    </source>
</evidence>
<dbReference type="EMBL" id="CAJNOC010000926">
    <property type="protein sequence ID" value="CAF0818102.1"/>
    <property type="molecule type" value="Genomic_DNA"/>
</dbReference>
<comment type="similarity">
    <text evidence="1">Belongs to the TTC38 family.</text>
</comment>
<accession>A0A813TVY6</accession>
<evidence type="ECO:0000256" key="1">
    <source>
        <dbReference type="ARBA" id="ARBA00005857"/>
    </source>
</evidence>
<dbReference type="InterPro" id="IPR011990">
    <property type="entry name" value="TPR-like_helical_dom_sf"/>
</dbReference>
<evidence type="ECO:0000256" key="2">
    <source>
        <dbReference type="ARBA" id="ARBA00019992"/>
    </source>
</evidence>
<reference evidence="5" key="1">
    <citation type="submission" date="2021-02" db="EMBL/GenBank/DDBJ databases">
        <authorList>
            <person name="Nowell W R."/>
        </authorList>
    </citation>
    <scope>NUCLEOTIDE SEQUENCE</scope>
    <source>
        <strain evidence="5">Ploen Becks lab</strain>
    </source>
</reference>
<protein>
    <recommendedName>
        <fullName evidence="2">Tetratricopeptide repeat protein 38</fullName>
    </recommendedName>
</protein>
<keyword evidence="3" id="KW-0677">Repeat</keyword>
<sequence>MRSNWRDCAAWHSEKLPMNTSSNEACKLYDVCLSQFTGYYEEKQFGGLANSLNQMINSDPNFILGHCLKNGIELLGTNSAFYSNTLSDNINNLIKTSELLSNEITQREKFHVKAIEYLHKGDLVESIKIWEDILIDHPTDMMAIRMLASGYFYTGNSIEMRDSIARVLPKWNTNTPLYNYLYGFYAFGLSQTKELEKAEKYARKGIELNHLDGWACHTIAHINEYRSTFNEGINFLLKTENDWQTCEFIRGHNYWHLCLFYLENQEYEKIIDILDNNPSFSKPQMTIDLVNSSSLLFRLKLDGFKDSGYLDTKFKELKNVFNDRLIQHGYIYSDSHMAMIYAMCGTDKEKKVYLDSLQDFISDTNFSKFIRKLNLKISGKLYEALFSYGEGNFSKTVDLLYPIRYDLFKIGGSNAQRDIFNLILIDACFRSESKRHNTIGQGLYFERLAQRENSSLTKRLGDRYFINEFYENL</sequence>
<gene>
    <name evidence="5" type="ORF">OXX778_LOCUS7318</name>
</gene>
<evidence type="ECO:0000313" key="6">
    <source>
        <dbReference type="Proteomes" id="UP000663879"/>
    </source>
</evidence>
<dbReference type="Proteomes" id="UP000663879">
    <property type="component" value="Unassembled WGS sequence"/>
</dbReference>
<dbReference type="OrthoDB" id="1427555at2759"/>
<comment type="caution">
    <text evidence="5">The sequence shown here is derived from an EMBL/GenBank/DDBJ whole genome shotgun (WGS) entry which is preliminary data.</text>
</comment>
<dbReference type="PANTHER" id="PTHR16263">
    <property type="entry name" value="TETRATRICOPEPTIDE REPEAT PROTEIN 38"/>
    <property type="match status" value="1"/>
</dbReference>
<dbReference type="AlphaFoldDB" id="A0A813TVY6"/>